<evidence type="ECO:0000259" key="2">
    <source>
        <dbReference type="Pfam" id="PF09335"/>
    </source>
</evidence>
<dbReference type="InterPro" id="IPR051311">
    <property type="entry name" value="DedA_domain"/>
</dbReference>
<feature type="transmembrane region" description="Helical" evidence="1">
    <location>
        <begin position="160"/>
        <end position="177"/>
    </location>
</feature>
<keyword evidence="4" id="KW-1185">Reference proteome</keyword>
<keyword evidence="1" id="KW-1133">Transmembrane helix</keyword>
<feature type="transmembrane region" description="Helical" evidence="1">
    <location>
        <begin position="31"/>
        <end position="53"/>
    </location>
</feature>
<dbReference type="PANTHER" id="PTHR42709">
    <property type="entry name" value="ALKALINE PHOSPHATASE LIKE PROTEIN"/>
    <property type="match status" value="1"/>
</dbReference>
<feature type="domain" description="VTT" evidence="2">
    <location>
        <begin position="65"/>
        <end position="165"/>
    </location>
</feature>
<organism evidence="3 4">
    <name type="scientific">Idiomarina baltica OS145</name>
    <dbReference type="NCBI Taxonomy" id="314276"/>
    <lineage>
        <taxon>Bacteria</taxon>
        <taxon>Pseudomonadati</taxon>
        <taxon>Pseudomonadota</taxon>
        <taxon>Gammaproteobacteria</taxon>
        <taxon>Alteromonadales</taxon>
        <taxon>Idiomarinaceae</taxon>
        <taxon>Idiomarina</taxon>
    </lineage>
</organism>
<dbReference type="EMBL" id="AAMX01000007">
    <property type="protein sequence ID" value="EAQ32241.1"/>
    <property type="molecule type" value="Genomic_DNA"/>
</dbReference>
<dbReference type="Pfam" id="PF09335">
    <property type="entry name" value="VTT_dom"/>
    <property type="match status" value="1"/>
</dbReference>
<dbReference type="RefSeq" id="WP_006954410.1">
    <property type="nucleotide sequence ID" value="NZ_CH672403.1"/>
</dbReference>
<dbReference type="InterPro" id="IPR032816">
    <property type="entry name" value="VTT_dom"/>
</dbReference>
<keyword evidence="1" id="KW-0472">Membrane</keyword>
<accession>A0ABM9WMU0</accession>
<feature type="transmembrane region" description="Helical" evidence="1">
    <location>
        <begin position="183"/>
        <end position="204"/>
    </location>
</feature>
<evidence type="ECO:0000313" key="4">
    <source>
        <dbReference type="Proteomes" id="UP000016543"/>
    </source>
</evidence>
<name>A0ABM9WMU0_9GAMM</name>
<feature type="transmembrane region" description="Helical" evidence="1">
    <location>
        <begin position="65"/>
        <end position="86"/>
    </location>
</feature>
<reference evidence="3 4" key="1">
    <citation type="submission" date="2006-01" db="EMBL/GenBank/DDBJ databases">
        <authorList>
            <person name="Brettar I."/>
            <person name="Hofle M."/>
            <person name="Ferriera S."/>
            <person name="Johnson J."/>
            <person name="Kravitz S."/>
            <person name="Halpern A."/>
            <person name="Remington K."/>
            <person name="Beeson K."/>
            <person name="Tran B."/>
            <person name="Rogers Y.-H."/>
            <person name="Friedman R."/>
            <person name="Venter J.C."/>
        </authorList>
    </citation>
    <scope>NUCLEOTIDE SEQUENCE [LARGE SCALE GENOMIC DNA]</scope>
    <source>
        <strain evidence="3 4">OS145</strain>
    </source>
</reference>
<protein>
    <submittedName>
        <fullName evidence="3">Uncharacterized conserved membrane protein</fullName>
    </submittedName>
</protein>
<sequence length="205" mass="22630">MSNEPTSAQKIEPDDKKANKWFQKLIDSPHALVLLFFFSALEATIIPIPLELILVPYMLVERQRIWLIASVALAGCLTGATAGYFVGQAFMDTAGVWAINYFGIEDSFEQFKSTLEAQGFWAVFLVGVTPVPFQTAMLAAGAVDYSFAMFMLASALSRGIRYYGLALLALWLGPYAQKWWQKHAVKLGWGVVLIAAMVIIGVQLV</sequence>
<proteinExistence type="predicted"/>
<comment type="caution">
    <text evidence="3">The sequence shown here is derived from an EMBL/GenBank/DDBJ whole genome shotgun (WGS) entry which is preliminary data.</text>
</comment>
<gene>
    <name evidence="3" type="ORF">OS145_08417</name>
</gene>
<feature type="transmembrane region" description="Helical" evidence="1">
    <location>
        <begin position="120"/>
        <end position="148"/>
    </location>
</feature>
<dbReference type="Proteomes" id="UP000016543">
    <property type="component" value="Unassembled WGS sequence"/>
</dbReference>
<evidence type="ECO:0000256" key="1">
    <source>
        <dbReference type="SAM" id="Phobius"/>
    </source>
</evidence>
<dbReference type="PANTHER" id="PTHR42709:SF11">
    <property type="entry name" value="DEDA FAMILY PROTEIN"/>
    <property type="match status" value="1"/>
</dbReference>
<evidence type="ECO:0000313" key="3">
    <source>
        <dbReference type="EMBL" id="EAQ32241.1"/>
    </source>
</evidence>
<keyword evidence="1" id="KW-0812">Transmembrane</keyword>